<dbReference type="Pfam" id="PF16220">
    <property type="entry name" value="DUF4880"/>
    <property type="match status" value="1"/>
</dbReference>
<dbReference type="PANTHER" id="PTHR30273:SF2">
    <property type="entry name" value="PROTEIN FECR"/>
    <property type="match status" value="1"/>
</dbReference>
<gene>
    <name evidence="3" type="primary">fecR</name>
    <name evidence="3" type="ORF">GCM10016234_39260</name>
</gene>
<proteinExistence type="predicted"/>
<comment type="caution">
    <text evidence="3">The sequence shown here is derived from an EMBL/GenBank/DDBJ whole genome shotgun (WGS) entry which is preliminary data.</text>
</comment>
<dbReference type="InterPro" id="IPR012373">
    <property type="entry name" value="Ferrdict_sens_TM"/>
</dbReference>
<sequence>MDRNEEPAGSTDLKKGYMNEAPQDRRLFREAADLAIRLQNDPNNQVSLEMVRAWVSRSPEHRAAWARVAAIHGMTGKIISEERALANASPVLSRRNLVLGGLVGVGAIATASWSIPKALLRARSDVMTAIAEIRNFELPDGSVITLGPDTAVAVRFTAAQREIDLLAGMAFFEIAHDAGRAFSVNTDSFVATALGTAFDISNDAGFISVSVDRGIVEARAPGDATRAGMRIAAGEWLSYDASTSATSHGSREKFQIGAWRTGMLVAEKETVGALVAKISRWQHGTVVVADPFLRSRVVSGVFDLQDPLSALQAVVRPFGARVREVGPFMTIISPV</sequence>
<evidence type="ECO:0000313" key="4">
    <source>
        <dbReference type="Proteomes" id="UP000630142"/>
    </source>
</evidence>
<dbReference type="EMBL" id="BMZQ01000006">
    <property type="protein sequence ID" value="GHD23761.1"/>
    <property type="molecule type" value="Genomic_DNA"/>
</dbReference>
<reference evidence="3" key="2">
    <citation type="submission" date="2020-09" db="EMBL/GenBank/DDBJ databases">
        <authorList>
            <person name="Sun Q."/>
            <person name="Kim S."/>
        </authorList>
    </citation>
    <scope>NUCLEOTIDE SEQUENCE</scope>
    <source>
        <strain evidence="3">KCTC 42249</strain>
    </source>
</reference>
<dbReference type="RefSeq" id="WP_244641616.1">
    <property type="nucleotide sequence ID" value="NZ_BMZQ01000006.1"/>
</dbReference>
<protein>
    <submittedName>
        <fullName evidence="3">Iron dicitrate transporter FecR</fullName>
    </submittedName>
</protein>
<evidence type="ECO:0000313" key="3">
    <source>
        <dbReference type="EMBL" id="GHD23761.1"/>
    </source>
</evidence>
<name>A0A8J3GMY4_9HYPH</name>
<dbReference type="GO" id="GO:0016989">
    <property type="term" value="F:sigma factor antagonist activity"/>
    <property type="evidence" value="ECO:0007669"/>
    <property type="project" value="TreeGrafter"/>
</dbReference>
<keyword evidence="4" id="KW-1185">Reference proteome</keyword>
<dbReference type="InterPro" id="IPR032623">
    <property type="entry name" value="FecR_N"/>
</dbReference>
<dbReference type="InterPro" id="IPR006860">
    <property type="entry name" value="FecR"/>
</dbReference>
<accession>A0A8J3GMY4</accession>
<dbReference type="Proteomes" id="UP000630142">
    <property type="component" value="Unassembled WGS sequence"/>
</dbReference>
<evidence type="ECO:0000259" key="2">
    <source>
        <dbReference type="Pfam" id="PF16220"/>
    </source>
</evidence>
<dbReference type="AlphaFoldDB" id="A0A8J3GMY4"/>
<dbReference type="Pfam" id="PF04773">
    <property type="entry name" value="FecR"/>
    <property type="match status" value="1"/>
</dbReference>
<reference evidence="3" key="1">
    <citation type="journal article" date="2014" name="Int. J. Syst. Evol. Microbiol.">
        <title>Complete genome sequence of Corynebacterium casei LMG S-19264T (=DSM 44701T), isolated from a smear-ripened cheese.</title>
        <authorList>
            <consortium name="US DOE Joint Genome Institute (JGI-PGF)"/>
            <person name="Walter F."/>
            <person name="Albersmeier A."/>
            <person name="Kalinowski J."/>
            <person name="Ruckert C."/>
        </authorList>
    </citation>
    <scope>NUCLEOTIDE SEQUENCE</scope>
    <source>
        <strain evidence="3">KCTC 42249</strain>
    </source>
</reference>
<dbReference type="Gene3D" id="2.60.120.1440">
    <property type="match status" value="1"/>
</dbReference>
<feature type="domain" description="FecR N-terminal" evidence="2">
    <location>
        <begin position="29"/>
        <end position="70"/>
    </location>
</feature>
<organism evidence="3 4">
    <name type="scientific">Tianweitania populi</name>
    <dbReference type="NCBI Taxonomy" id="1607949"/>
    <lineage>
        <taxon>Bacteria</taxon>
        <taxon>Pseudomonadati</taxon>
        <taxon>Pseudomonadota</taxon>
        <taxon>Alphaproteobacteria</taxon>
        <taxon>Hyphomicrobiales</taxon>
        <taxon>Phyllobacteriaceae</taxon>
        <taxon>Tianweitania</taxon>
    </lineage>
</organism>
<evidence type="ECO:0000259" key="1">
    <source>
        <dbReference type="Pfam" id="PF04773"/>
    </source>
</evidence>
<feature type="domain" description="FecR protein" evidence="1">
    <location>
        <begin position="125"/>
        <end position="217"/>
    </location>
</feature>
<dbReference type="PIRSF" id="PIRSF018266">
    <property type="entry name" value="FecR"/>
    <property type="match status" value="1"/>
</dbReference>
<dbReference type="PANTHER" id="PTHR30273">
    <property type="entry name" value="PERIPLASMIC SIGNAL SENSOR AND SIGMA FACTOR ACTIVATOR FECR-RELATED"/>
    <property type="match status" value="1"/>
</dbReference>